<feature type="transmembrane region" description="Helical" evidence="5">
    <location>
        <begin position="31"/>
        <end position="51"/>
    </location>
</feature>
<dbReference type="AlphaFoldDB" id="A0A089WKY1"/>
<feature type="transmembrane region" description="Helical" evidence="5">
    <location>
        <begin position="63"/>
        <end position="80"/>
    </location>
</feature>
<keyword evidence="3 5" id="KW-1133">Transmembrane helix</keyword>
<dbReference type="OrthoDB" id="9811701at2"/>
<dbReference type="KEGG" id="psw:LK03_00385"/>
<evidence type="ECO:0000313" key="6">
    <source>
        <dbReference type="EMBL" id="AIR87784.1"/>
    </source>
</evidence>
<feature type="transmembrane region" description="Helical" evidence="5">
    <location>
        <begin position="204"/>
        <end position="228"/>
    </location>
</feature>
<dbReference type="InterPro" id="IPR007300">
    <property type="entry name" value="CidB/LrgB"/>
</dbReference>
<dbReference type="GO" id="GO:0016020">
    <property type="term" value="C:membrane"/>
    <property type="evidence" value="ECO:0007669"/>
    <property type="project" value="UniProtKB-SubCell"/>
</dbReference>
<protein>
    <submittedName>
        <fullName evidence="6">LrgB</fullName>
    </submittedName>
</protein>
<evidence type="ECO:0000256" key="4">
    <source>
        <dbReference type="ARBA" id="ARBA00023136"/>
    </source>
</evidence>
<keyword evidence="2 5" id="KW-0812">Transmembrane</keyword>
<gene>
    <name evidence="6" type="ORF">LK03_00385</name>
</gene>
<evidence type="ECO:0000256" key="2">
    <source>
        <dbReference type="ARBA" id="ARBA00022692"/>
    </source>
</evidence>
<dbReference type="PANTHER" id="PTHR30249">
    <property type="entry name" value="PUTATIVE SEROTONIN TRANSPORTER"/>
    <property type="match status" value="1"/>
</dbReference>
<dbReference type="eggNOG" id="COG1346">
    <property type="taxonomic scope" value="Bacteria"/>
</dbReference>
<dbReference type="STRING" id="157783.LK03_00385"/>
<dbReference type="Pfam" id="PF04172">
    <property type="entry name" value="LrgB"/>
    <property type="match status" value="1"/>
</dbReference>
<keyword evidence="7" id="KW-1185">Reference proteome</keyword>
<accession>A0A089WKY1</accession>
<keyword evidence="4 5" id="KW-0472">Membrane</keyword>
<feature type="transmembrane region" description="Helical" evidence="5">
    <location>
        <begin position="6"/>
        <end position="24"/>
    </location>
</feature>
<dbReference type="Proteomes" id="UP000029493">
    <property type="component" value="Chromosome"/>
</dbReference>
<dbReference type="PANTHER" id="PTHR30249:SF16">
    <property type="entry name" value="INNER MEMBRANE PROTEIN"/>
    <property type="match status" value="1"/>
</dbReference>
<comment type="subcellular location">
    <subcellularLocation>
        <location evidence="1">Membrane</location>
        <topology evidence="1">Multi-pass membrane protein</topology>
    </subcellularLocation>
</comment>
<evidence type="ECO:0000256" key="5">
    <source>
        <dbReference type="SAM" id="Phobius"/>
    </source>
</evidence>
<evidence type="ECO:0000313" key="7">
    <source>
        <dbReference type="Proteomes" id="UP000029493"/>
    </source>
</evidence>
<evidence type="ECO:0000256" key="1">
    <source>
        <dbReference type="ARBA" id="ARBA00004141"/>
    </source>
</evidence>
<feature type="transmembrane region" description="Helical" evidence="5">
    <location>
        <begin position="148"/>
        <end position="168"/>
    </location>
</feature>
<evidence type="ECO:0000256" key="3">
    <source>
        <dbReference type="ARBA" id="ARBA00022989"/>
    </source>
</evidence>
<name>A0A089WKY1_9PSED</name>
<sequence length="229" mass="24322">MNDSLISLLFLLATLGLFYGNQAVYKRHPRVWLTPAILTSVLLIALVEATSSSYPLYFQDTRWLVWLLGPATVAFALPIYNNRRIVRRYWMALLAGSVASIVVSVGVTLLAARALGLDQAITRSLLSRSVSTPFALEATAHLGGTAQLTGLFVVITGLFGIVLGEMILTLMPLRTRLAKGAPLGSAAHGFGMSIARGLGPEEGAVASLTMIFSGVLMVLAAPVIAWAVA</sequence>
<proteinExistence type="predicted"/>
<organism evidence="6 7">
    <name type="scientific">Pseudomonas cremoricolorata</name>
    <dbReference type="NCBI Taxonomy" id="157783"/>
    <lineage>
        <taxon>Bacteria</taxon>
        <taxon>Pseudomonadati</taxon>
        <taxon>Pseudomonadota</taxon>
        <taxon>Gammaproteobacteria</taxon>
        <taxon>Pseudomonadales</taxon>
        <taxon>Pseudomonadaceae</taxon>
        <taxon>Pseudomonas</taxon>
    </lineage>
</organism>
<feature type="transmembrane region" description="Helical" evidence="5">
    <location>
        <begin position="92"/>
        <end position="115"/>
    </location>
</feature>
<reference evidence="6 7" key="1">
    <citation type="submission" date="2014-09" db="EMBL/GenBank/DDBJ databases">
        <authorList>
            <person name="Chan K.-G."/>
        </authorList>
    </citation>
    <scope>NUCLEOTIDE SEQUENCE [LARGE SCALE GENOMIC DNA]</scope>
    <source>
        <strain evidence="6 7">ND07</strain>
    </source>
</reference>
<dbReference type="RefSeq" id="WP_038410590.1">
    <property type="nucleotide sequence ID" value="NZ_CP009455.1"/>
</dbReference>
<dbReference type="EMBL" id="CP009455">
    <property type="protein sequence ID" value="AIR87784.1"/>
    <property type="molecule type" value="Genomic_DNA"/>
</dbReference>